<dbReference type="OrthoDB" id="9781560at2"/>
<dbReference type="KEGG" id="dfg:B0537_14530"/>
<dbReference type="STRING" id="1833852.B0537_14530"/>
<dbReference type="RefSeq" id="WP_077715221.1">
    <property type="nucleotide sequence ID" value="NZ_CP019698.1"/>
</dbReference>
<dbReference type="AlphaFoldDB" id="A0A1S6IZJ3"/>
<organism evidence="1 2">
    <name type="scientific">Desulforamulus ferrireducens</name>
    <dbReference type="NCBI Taxonomy" id="1833852"/>
    <lineage>
        <taxon>Bacteria</taxon>
        <taxon>Bacillati</taxon>
        <taxon>Bacillota</taxon>
        <taxon>Clostridia</taxon>
        <taxon>Eubacteriales</taxon>
        <taxon>Peptococcaceae</taxon>
        <taxon>Desulforamulus</taxon>
    </lineage>
</organism>
<evidence type="ECO:0000313" key="2">
    <source>
        <dbReference type="Proteomes" id="UP000189464"/>
    </source>
</evidence>
<name>A0A1S6IZJ3_9FIRM</name>
<gene>
    <name evidence="1" type="ORF">B0537_14530</name>
</gene>
<evidence type="ECO:0000313" key="1">
    <source>
        <dbReference type="EMBL" id="AQS60187.1"/>
    </source>
</evidence>
<proteinExistence type="predicted"/>
<dbReference type="Proteomes" id="UP000189464">
    <property type="component" value="Chromosome"/>
</dbReference>
<keyword evidence="2" id="KW-1185">Reference proteome</keyword>
<sequence>MNLFATVITHTQPSSNYRGESAENRTVIQKITKGRYEYAVISPEAFKNALRDTLAILGLPCNRKRIHDEEQLAVEFQDYNDAEAYADDFFMGWMIAAGKNDRNKILEDIRKEHGEERAKRFTFKRDSILRTNLAVAIEPYRYDTIFTQSPKMLGPWSNAENSQLLHREVSYTAYQYPFALNLEDCRPHPDWTSTLLQAIGQITDVSGNHARSYFDMSPASIVMRLTRKLAAGYHTYGFKVDESEKHTFPEVIQGIKNNDLPGEEFYLGGKLVNDLDAETKKELETKNVHLYTNCQILLEHIAEQVYQYLTSPKGE</sequence>
<accession>A0A1S6IZJ3</accession>
<protein>
    <submittedName>
        <fullName evidence="1">Type I-B CRISPR-associated protein Cas7/Cst2/DevR</fullName>
    </submittedName>
</protein>
<reference evidence="1 2" key="1">
    <citation type="journal article" date="2016" name="Int. J. Syst. Evol. Microbiol.">
        <title>Desulfotomaculum ferrireducens sp. nov., a moderately thermophilic sulfate-reducing and dissimilatory Fe(III)-reducing bacterium isolated from compost.</title>
        <authorList>
            <person name="Yang G."/>
            <person name="Guo J."/>
            <person name="Zhuang L."/>
            <person name="Yuan Y."/>
            <person name="Zhou S."/>
        </authorList>
    </citation>
    <scope>NUCLEOTIDE SEQUENCE [LARGE SCALE GENOMIC DNA]</scope>
    <source>
        <strain evidence="1 2">GSS09</strain>
    </source>
</reference>
<dbReference type="EMBL" id="CP019698">
    <property type="protein sequence ID" value="AQS60187.1"/>
    <property type="molecule type" value="Genomic_DNA"/>
</dbReference>